<protein>
    <submittedName>
        <fullName evidence="2">Uncharacterized protein</fullName>
    </submittedName>
</protein>
<gene>
    <name evidence="2" type="ORF">P691DRAFT_763730</name>
</gene>
<organism evidence="2 3">
    <name type="scientific">Macrolepiota fuliginosa MF-IS2</name>
    <dbReference type="NCBI Taxonomy" id="1400762"/>
    <lineage>
        <taxon>Eukaryota</taxon>
        <taxon>Fungi</taxon>
        <taxon>Dikarya</taxon>
        <taxon>Basidiomycota</taxon>
        <taxon>Agaricomycotina</taxon>
        <taxon>Agaricomycetes</taxon>
        <taxon>Agaricomycetidae</taxon>
        <taxon>Agaricales</taxon>
        <taxon>Agaricineae</taxon>
        <taxon>Agaricaceae</taxon>
        <taxon>Macrolepiota</taxon>
    </lineage>
</organism>
<name>A0A9P5X3T4_9AGAR</name>
<dbReference type="AlphaFoldDB" id="A0A9P5X3T4"/>
<sequence>MERVIGYLGQDIQLHSQPYANLALLGVERAAVNGLMACYPDLATSVENLTQKRPRKRVDIGGGYFLLWPQDPDPLYLGGLEAEVFMQFAAWKEDKKINGRHSWFVKIYAHNTIIFAEVMYFFCVVLEPTQDGGYSGGEETCVMLNFIVFHAKNVQAIVAALPDPDMPGYYSIVEQLGTNLRHSTGVSAEHNAATDGGDNSDPDDADAIN</sequence>
<feature type="region of interest" description="Disordered" evidence="1">
    <location>
        <begin position="187"/>
        <end position="209"/>
    </location>
</feature>
<reference evidence="2" key="1">
    <citation type="submission" date="2020-11" db="EMBL/GenBank/DDBJ databases">
        <authorList>
            <consortium name="DOE Joint Genome Institute"/>
            <person name="Ahrendt S."/>
            <person name="Riley R."/>
            <person name="Andreopoulos W."/>
            <person name="Labutti K."/>
            <person name="Pangilinan J."/>
            <person name="Ruiz-Duenas F.J."/>
            <person name="Barrasa J.M."/>
            <person name="Sanchez-Garcia M."/>
            <person name="Camarero S."/>
            <person name="Miyauchi S."/>
            <person name="Serrano A."/>
            <person name="Linde D."/>
            <person name="Babiker R."/>
            <person name="Drula E."/>
            <person name="Ayuso-Fernandez I."/>
            <person name="Pacheco R."/>
            <person name="Padilla G."/>
            <person name="Ferreira P."/>
            <person name="Barriuso J."/>
            <person name="Kellner H."/>
            <person name="Castanera R."/>
            <person name="Alfaro M."/>
            <person name="Ramirez L."/>
            <person name="Pisabarro A.G."/>
            <person name="Kuo A."/>
            <person name="Tritt A."/>
            <person name="Lipzen A."/>
            <person name="He G."/>
            <person name="Yan M."/>
            <person name="Ng V."/>
            <person name="Cullen D."/>
            <person name="Martin F."/>
            <person name="Rosso M.-N."/>
            <person name="Henrissat B."/>
            <person name="Hibbett D."/>
            <person name="Martinez A.T."/>
            <person name="Grigoriev I.V."/>
        </authorList>
    </citation>
    <scope>NUCLEOTIDE SEQUENCE</scope>
    <source>
        <strain evidence="2">MF-IS2</strain>
    </source>
</reference>
<feature type="compositionally biased region" description="Acidic residues" evidence="1">
    <location>
        <begin position="198"/>
        <end position="209"/>
    </location>
</feature>
<evidence type="ECO:0000256" key="1">
    <source>
        <dbReference type="SAM" id="MobiDB-lite"/>
    </source>
</evidence>
<dbReference type="OrthoDB" id="2669721at2759"/>
<keyword evidence="3" id="KW-1185">Reference proteome</keyword>
<dbReference type="EMBL" id="MU151410">
    <property type="protein sequence ID" value="KAF9444049.1"/>
    <property type="molecule type" value="Genomic_DNA"/>
</dbReference>
<evidence type="ECO:0000313" key="2">
    <source>
        <dbReference type="EMBL" id="KAF9444049.1"/>
    </source>
</evidence>
<proteinExistence type="predicted"/>
<dbReference type="Proteomes" id="UP000807342">
    <property type="component" value="Unassembled WGS sequence"/>
</dbReference>
<evidence type="ECO:0000313" key="3">
    <source>
        <dbReference type="Proteomes" id="UP000807342"/>
    </source>
</evidence>
<comment type="caution">
    <text evidence="2">The sequence shown here is derived from an EMBL/GenBank/DDBJ whole genome shotgun (WGS) entry which is preliminary data.</text>
</comment>
<accession>A0A9P5X3T4</accession>